<feature type="binding site" evidence="11">
    <location>
        <position position="178"/>
    </location>
    <ligand>
        <name>Zn(2+)</name>
        <dbReference type="ChEBI" id="CHEBI:29105"/>
    </ligand>
</feature>
<evidence type="ECO:0000256" key="7">
    <source>
        <dbReference type="ARBA" id="ARBA00022840"/>
    </source>
</evidence>
<keyword evidence="17" id="KW-1185">Reference proteome</keyword>
<dbReference type="Gene3D" id="3.10.290.20">
    <property type="entry name" value="Ubiquitin-like 2 activating enzyme e1b. Chain: B, domain 3"/>
    <property type="match status" value="1"/>
</dbReference>
<dbReference type="SUPFAM" id="SSF69572">
    <property type="entry name" value="Activating enzymes of the ubiquitin-like proteins"/>
    <property type="match status" value="1"/>
</dbReference>
<dbReference type="InterPro" id="IPR030661">
    <property type="entry name" value="Uba2"/>
</dbReference>
<feature type="domain" description="THIF-type NAD/FAD binding fold" evidence="14">
    <location>
        <begin position="42"/>
        <end position="169"/>
    </location>
</feature>
<dbReference type="Gene3D" id="1.10.10.520">
    <property type="entry name" value="Ubiquitin activating enzymes (Uba3). Chain: B, domain 2"/>
    <property type="match status" value="1"/>
</dbReference>
<dbReference type="GO" id="GO:0019948">
    <property type="term" value="F:SUMO activating enzyme activity"/>
    <property type="evidence" value="ECO:0007669"/>
    <property type="project" value="UniProtKB-UniRule"/>
</dbReference>
<feature type="binding site" evidence="11">
    <location>
        <position position="181"/>
    </location>
    <ligand>
        <name>Zn(2+)</name>
        <dbReference type="ChEBI" id="CHEBI:29105"/>
    </ligand>
</feature>
<dbReference type="OrthoDB" id="10255449at2759"/>
<dbReference type="InterPro" id="IPR042449">
    <property type="entry name" value="Ub-E1_IAD_1"/>
</dbReference>
<accession>A0A7J7K569</accession>
<keyword evidence="7 8" id="KW-0067">ATP-binding</keyword>
<sequence>MAASSTVETQPVTMESNANTNNSINNGSSLLTATSSTNTNSPFQQNLVSSIKNAKLFVVGAGGIGCELLKNLVLVGFQDIHLIDLDTIDVSNLNRQFLFRKEHVGKSKSQVARESVLAYRKDVNIQAYHDSIFNSAYGVQFFKQFDVVLNALDNRAARTHVNRMCLAAKVIKRGLTECYECQPKPPQKSFPGCTIRNTPSEPIHCIVWAKHLFNQLFGEEDPDQDVSPDTEDPELAADAGKSALDKEAVQGATGGIQRASTRQWAEETKYDADKLFTKLFINDIHYLLSMENLWKNRRAPQPLDSDVNKLADSAEGDGGVDSGLSSQKVWSVEGCKQTFYSSLADLRLLKENSTDDTLVWDKTYLVRKPNPHKMLLNPCVLDKANPKCYVCSDKPEVILQVDPSSMTLQSLSEKVLKGELGMQSPDIELDDGKGTILLTDEEGVTEGNETKYLSEFNILEGSRLKCDDFLQEYNLVIIINVTTSLEEGELYKLIVDRSQLNAQPEKLPKEAKTEDSDDEMEVIEQNMAATGDRKRSASNGGDETISKKLKADDLTVS</sequence>
<feature type="compositionally biased region" description="Polar residues" evidence="13">
    <location>
        <begin position="1"/>
        <end position="15"/>
    </location>
</feature>
<feature type="active site" description="Glycyl thioester intermediate" evidence="9 12">
    <location>
        <position position="193"/>
    </location>
</feature>
<evidence type="ECO:0000256" key="8">
    <source>
        <dbReference type="PIRNR" id="PIRNR039133"/>
    </source>
</evidence>
<dbReference type="InterPro" id="IPR033127">
    <property type="entry name" value="UBQ-activ_enz_E1_Cys_AS"/>
</dbReference>
<keyword evidence="3 8" id="KW-0479">Metal-binding</keyword>
<gene>
    <name evidence="16" type="ORF">EB796_007909</name>
</gene>
<dbReference type="Gene3D" id="3.50.50.80">
    <property type="entry name" value="Ubiquitin-activating enzyme E1, inactive adenylation domain, subdomain 1"/>
    <property type="match status" value="1"/>
</dbReference>
<keyword evidence="6 8" id="KW-0862">Zinc</keyword>
<evidence type="ECO:0000256" key="10">
    <source>
        <dbReference type="PIRSR" id="PIRSR039133-2"/>
    </source>
</evidence>
<feature type="binding site" evidence="10">
    <location>
        <position position="108"/>
    </location>
    <ligand>
        <name>ATP</name>
        <dbReference type="ChEBI" id="CHEBI:30616"/>
    </ligand>
</feature>
<name>A0A7J7K569_BUGNE</name>
<dbReference type="EMBL" id="VXIV02001239">
    <property type="protein sequence ID" value="KAF6033782.1"/>
    <property type="molecule type" value="Genomic_DNA"/>
</dbReference>
<evidence type="ECO:0000256" key="5">
    <source>
        <dbReference type="ARBA" id="ARBA00022786"/>
    </source>
</evidence>
<dbReference type="FunFam" id="3.50.50.80:FF:000002">
    <property type="entry name" value="SUMO-activating enzyme subunit 2"/>
    <property type="match status" value="1"/>
</dbReference>
<proteinExistence type="inferred from homology"/>
<dbReference type="PANTHER" id="PTHR10953:SF5">
    <property type="entry name" value="SUMO-ACTIVATING ENZYME SUBUNIT 2"/>
    <property type="match status" value="1"/>
</dbReference>
<comment type="pathway">
    <text evidence="1 8">Protein modification; protein sumoylation.</text>
</comment>
<reference evidence="16" key="1">
    <citation type="submission" date="2020-06" db="EMBL/GenBank/DDBJ databases">
        <title>Draft genome of Bugula neritina, a colonial animal packing powerful symbionts and potential medicines.</title>
        <authorList>
            <person name="Rayko M."/>
        </authorList>
    </citation>
    <scope>NUCLEOTIDE SEQUENCE [LARGE SCALE GENOMIC DNA]</scope>
    <source>
        <strain evidence="16">Kwan_BN1</strain>
    </source>
</reference>
<dbReference type="GO" id="GO:0005737">
    <property type="term" value="C:cytoplasm"/>
    <property type="evidence" value="ECO:0007669"/>
    <property type="project" value="TreeGrafter"/>
</dbReference>
<dbReference type="PROSITE" id="PS00865">
    <property type="entry name" value="UBIQUITIN_ACTIVAT_2"/>
    <property type="match status" value="1"/>
</dbReference>
<dbReference type="UniPathway" id="UPA00886"/>
<keyword evidence="4 8" id="KW-0547">Nucleotide-binding</keyword>
<evidence type="ECO:0000256" key="6">
    <source>
        <dbReference type="ARBA" id="ARBA00022833"/>
    </source>
</evidence>
<evidence type="ECO:0000256" key="12">
    <source>
        <dbReference type="PROSITE-ProRule" id="PRU10132"/>
    </source>
</evidence>
<feature type="region of interest" description="Disordered" evidence="13">
    <location>
        <begin position="525"/>
        <end position="557"/>
    </location>
</feature>
<dbReference type="PIRSF" id="PIRSF039133">
    <property type="entry name" value="SUMO_E1B"/>
    <property type="match status" value="1"/>
</dbReference>
<evidence type="ECO:0000313" key="17">
    <source>
        <dbReference type="Proteomes" id="UP000593567"/>
    </source>
</evidence>
<feature type="region of interest" description="Disordered" evidence="13">
    <location>
        <begin position="1"/>
        <end position="31"/>
    </location>
</feature>
<dbReference type="GO" id="GO:0016925">
    <property type="term" value="P:protein sumoylation"/>
    <property type="evidence" value="ECO:0007669"/>
    <property type="project" value="UniProtKB-UniRule"/>
</dbReference>
<evidence type="ECO:0000256" key="4">
    <source>
        <dbReference type="ARBA" id="ARBA00022741"/>
    </source>
</evidence>
<evidence type="ECO:0000256" key="9">
    <source>
        <dbReference type="PIRSR" id="PIRSR039133-1"/>
    </source>
</evidence>
<dbReference type="Pfam" id="PF14732">
    <property type="entry name" value="UAE_UbL"/>
    <property type="match status" value="1"/>
</dbReference>
<evidence type="ECO:0000259" key="14">
    <source>
        <dbReference type="Pfam" id="PF00899"/>
    </source>
</evidence>
<dbReference type="InterPro" id="IPR045886">
    <property type="entry name" value="ThiF/MoeB/HesA"/>
</dbReference>
<feature type="binding site" evidence="11">
    <location>
        <position position="391"/>
    </location>
    <ligand>
        <name>Zn(2+)</name>
        <dbReference type="ChEBI" id="CHEBI:29105"/>
    </ligand>
</feature>
<dbReference type="InterPro" id="IPR028077">
    <property type="entry name" value="UAE_UbL_dom"/>
</dbReference>
<feature type="binding site" evidence="10">
    <location>
        <begin position="153"/>
        <end position="158"/>
    </location>
    <ligand>
        <name>ATP</name>
        <dbReference type="ChEBI" id="CHEBI:30616"/>
    </ligand>
</feature>
<dbReference type="PANTHER" id="PTHR10953">
    <property type="entry name" value="UBIQUITIN-ACTIVATING ENZYME E1"/>
    <property type="match status" value="1"/>
</dbReference>
<feature type="binding site" evidence="10">
    <location>
        <position position="84"/>
    </location>
    <ligand>
        <name>ATP</name>
        <dbReference type="ChEBI" id="CHEBI:30616"/>
    </ligand>
</feature>
<organism evidence="16 17">
    <name type="scientific">Bugula neritina</name>
    <name type="common">Brown bryozoan</name>
    <name type="synonym">Sertularia neritina</name>
    <dbReference type="NCBI Taxonomy" id="10212"/>
    <lineage>
        <taxon>Eukaryota</taxon>
        <taxon>Metazoa</taxon>
        <taxon>Spiralia</taxon>
        <taxon>Lophotrochozoa</taxon>
        <taxon>Bryozoa</taxon>
        <taxon>Gymnolaemata</taxon>
        <taxon>Cheilostomatida</taxon>
        <taxon>Flustrina</taxon>
        <taxon>Buguloidea</taxon>
        <taxon>Bugulidae</taxon>
        <taxon>Bugula</taxon>
    </lineage>
</organism>
<feature type="binding site" evidence="10">
    <location>
        <begin position="92"/>
        <end position="95"/>
    </location>
    <ligand>
        <name>ATP</name>
        <dbReference type="ChEBI" id="CHEBI:30616"/>
    </ligand>
</feature>
<dbReference type="GO" id="GO:0031510">
    <property type="term" value="C:SUMO activating enzyme complex"/>
    <property type="evidence" value="ECO:0007669"/>
    <property type="project" value="UniProtKB-UniRule"/>
</dbReference>
<evidence type="ECO:0000256" key="11">
    <source>
        <dbReference type="PIRSR" id="PIRSR039133-3"/>
    </source>
</evidence>
<evidence type="ECO:0000313" key="16">
    <source>
        <dbReference type="EMBL" id="KAF6033782.1"/>
    </source>
</evidence>
<comment type="caution">
    <text evidence="16">The sequence shown here is derived from an EMBL/GenBank/DDBJ whole genome shotgun (WGS) entry which is preliminary data.</text>
</comment>
<dbReference type="InterPro" id="IPR000594">
    <property type="entry name" value="ThiF_NAD_FAD-bd"/>
</dbReference>
<comment type="similarity">
    <text evidence="2 8">Belongs to the ubiquitin-activating E1 family.</text>
</comment>
<evidence type="ECO:0000256" key="2">
    <source>
        <dbReference type="ARBA" id="ARBA00005673"/>
    </source>
</evidence>
<protein>
    <recommendedName>
        <fullName evidence="8">SUMO-activating enzyme subunit</fullName>
    </recommendedName>
</protein>
<dbReference type="Pfam" id="PF00899">
    <property type="entry name" value="ThiF"/>
    <property type="match status" value="1"/>
</dbReference>
<dbReference type="Proteomes" id="UP000593567">
    <property type="component" value="Unassembled WGS sequence"/>
</dbReference>
<dbReference type="GO" id="GO:0046872">
    <property type="term" value="F:metal ion binding"/>
    <property type="evidence" value="ECO:0007669"/>
    <property type="project" value="UniProtKB-KW"/>
</dbReference>
<dbReference type="AlphaFoldDB" id="A0A7J7K569"/>
<evidence type="ECO:0000256" key="3">
    <source>
        <dbReference type="ARBA" id="ARBA00022723"/>
    </source>
</evidence>
<feature type="binding site" evidence="11">
    <location>
        <position position="388"/>
    </location>
    <ligand>
        <name>Zn(2+)</name>
        <dbReference type="ChEBI" id="CHEBI:29105"/>
    </ligand>
</feature>
<dbReference type="InterPro" id="IPR023318">
    <property type="entry name" value="Ub_act_enz_dom_a_sf"/>
</dbReference>
<evidence type="ECO:0000259" key="15">
    <source>
        <dbReference type="Pfam" id="PF14732"/>
    </source>
</evidence>
<feature type="binding site" evidence="10">
    <location>
        <begin position="60"/>
        <end position="65"/>
    </location>
    <ligand>
        <name>ATP</name>
        <dbReference type="ChEBI" id="CHEBI:30616"/>
    </ligand>
</feature>
<keyword evidence="5 8" id="KW-0833">Ubl conjugation pathway</keyword>
<feature type="compositionally biased region" description="Low complexity" evidence="13">
    <location>
        <begin position="16"/>
        <end position="31"/>
    </location>
</feature>
<evidence type="ECO:0000256" key="1">
    <source>
        <dbReference type="ARBA" id="ARBA00004718"/>
    </source>
</evidence>
<evidence type="ECO:0000256" key="13">
    <source>
        <dbReference type="SAM" id="MobiDB-lite"/>
    </source>
</evidence>
<comment type="subunit">
    <text evidence="8">Heterodimer.</text>
</comment>
<feature type="domain" description="Ubiquitin/SUMO-activating enzyme ubiquitin-like" evidence="15">
    <location>
        <begin position="399"/>
        <end position="485"/>
    </location>
</feature>
<dbReference type="InterPro" id="IPR035985">
    <property type="entry name" value="Ubiquitin-activating_enz"/>
</dbReference>
<feature type="compositionally biased region" description="Basic and acidic residues" evidence="13">
    <location>
        <begin position="544"/>
        <end position="557"/>
    </location>
</feature>
<feature type="binding site" evidence="10">
    <location>
        <begin position="131"/>
        <end position="132"/>
    </location>
    <ligand>
        <name>ATP</name>
        <dbReference type="ChEBI" id="CHEBI:30616"/>
    </ligand>
</feature>
<dbReference type="GO" id="GO:0005524">
    <property type="term" value="F:ATP binding"/>
    <property type="evidence" value="ECO:0007669"/>
    <property type="project" value="UniProtKB-UniRule"/>
</dbReference>